<protein>
    <recommendedName>
        <fullName evidence="2">GAF domain-containing protein</fullName>
    </recommendedName>
</protein>
<evidence type="ECO:0000259" key="2">
    <source>
        <dbReference type="Pfam" id="PF13185"/>
    </source>
</evidence>
<dbReference type="Proteomes" id="UP001156670">
    <property type="component" value="Unassembled WGS sequence"/>
</dbReference>
<organism evidence="3 4">
    <name type="scientific">Dyella acidisoli</name>
    <dbReference type="NCBI Taxonomy" id="1867834"/>
    <lineage>
        <taxon>Bacteria</taxon>
        <taxon>Pseudomonadati</taxon>
        <taxon>Pseudomonadota</taxon>
        <taxon>Gammaproteobacteria</taxon>
        <taxon>Lysobacterales</taxon>
        <taxon>Rhodanobacteraceae</taxon>
        <taxon>Dyella</taxon>
    </lineage>
</organism>
<proteinExistence type="inferred from homology"/>
<dbReference type="Pfam" id="PF13185">
    <property type="entry name" value="GAF_2"/>
    <property type="match status" value="1"/>
</dbReference>
<dbReference type="RefSeq" id="WP_284321639.1">
    <property type="nucleotide sequence ID" value="NZ_BSOB01000025.1"/>
</dbReference>
<dbReference type="PROSITE" id="PS01320">
    <property type="entry name" value="UPF0067"/>
    <property type="match status" value="1"/>
</dbReference>
<name>A0ABQ5XU48_9GAMM</name>
<comment type="similarity">
    <text evidence="1">Belongs to the free Met sulfoxide reductase family.</text>
</comment>
<evidence type="ECO:0000313" key="4">
    <source>
        <dbReference type="Proteomes" id="UP001156670"/>
    </source>
</evidence>
<dbReference type="PANTHER" id="PTHR21021">
    <property type="entry name" value="GAF/PUTATIVE CYTOSKELETAL PROTEIN"/>
    <property type="match status" value="1"/>
</dbReference>
<accession>A0ABQ5XU48</accession>
<dbReference type="InterPro" id="IPR029016">
    <property type="entry name" value="GAF-like_dom_sf"/>
</dbReference>
<keyword evidence="4" id="KW-1185">Reference proteome</keyword>
<dbReference type="InterPro" id="IPR003018">
    <property type="entry name" value="GAF"/>
</dbReference>
<dbReference type="Gene3D" id="3.30.450.40">
    <property type="match status" value="1"/>
</dbReference>
<dbReference type="PANTHER" id="PTHR21021:SF15">
    <property type="entry name" value="FREE METHIONINE-R-SULFOXIDE REDUCTASE"/>
    <property type="match status" value="1"/>
</dbReference>
<reference evidence="4" key="1">
    <citation type="journal article" date="2019" name="Int. J. Syst. Evol. Microbiol.">
        <title>The Global Catalogue of Microorganisms (GCM) 10K type strain sequencing project: providing services to taxonomists for standard genome sequencing and annotation.</title>
        <authorList>
            <consortium name="The Broad Institute Genomics Platform"/>
            <consortium name="The Broad Institute Genome Sequencing Center for Infectious Disease"/>
            <person name="Wu L."/>
            <person name="Ma J."/>
        </authorList>
    </citation>
    <scope>NUCLEOTIDE SEQUENCE [LARGE SCALE GENOMIC DNA]</scope>
    <source>
        <strain evidence="4">NBRC 111980</strain>
    </source>
</reference>
<sequence>MFEIKNALATSKPELYADLADQARGMLAGEPSLIANAANFAALVFHSLPDFNWAGFYLYDGKELVVGPFQGKPACIRIALGKGVCGTAAQTRQTQIVRDVNDFDGHIACDAASQSEIVVPLVKSDGTLLGVWDVDSPSIGRFDDEDRAGMEALCAVFMEAVNA</sequence>
<dbReference type="InterPro" id="IPR051330">
    <property type="entry name" value="Phosphatase_reg/MetRdx"/>
</dbReference>
<feature type="domain" description="GAF" evidence="2">
    <location>
        <begin position="54"/>
        <end position="157"/>
    </location>
</feature>
<dbReference type="InterPro" id="IPR000614">
    <property type="entry name" value="FRMsr_CS"/>
</dbReference>
<comment type="caution">
    <text evidence="3">The sequence shown here is derived from an EMBL/GenBank/DDBJ whole genome shotgun (WGS) entry which is preliminary data.</text>
</comment>
<dbReference type="SUPFAM" id="SSF55781">
    <property type="entry name" value="GAF domain-like"/>
    <property type="match status" value="1"/>
</dbReference>
<dbReference type="EMBL" id="BSOB01000025">
    <property type="protein sequence ID" value="GLQ93945.1"/>
    <property type="molecule type" value="Genomic_DNA"/>
</dbReference>
<evidence type="ECO:0000313" key="3">
    <source>
        <dbReference type="EMBL" id="GLQ93945.1"/>
    </source>
</evidence>
<gene>
    <name evidence="3" type="ORF">GCM10007901_28960</name>
</gene>
<evidence type="ECO:0000256" key="1">
    <source>
        <dbReference type="ARBA" id="ARBA00038454"/>
    </source>
</evidence>